<dbReference type="EMBL" id="JAULSN010000008">
    <property type="protein sequence ID" value="KAK3365872.1"/>
    <property type="molecule type" value="Genomic_DNA"/>
</dbReference>
<reference evidence="1" key="2">
    <citation type="submission" date="2023-06" db="EMBL/GenBank/DDBJ databases">
        <authorList>
            <consortium name="Lawrence Berkeley National Laboratory"/>
            <person name="Haridas S."/>
            <person name="Hensen N."/>
            <person name="Bonometti L."/>
            <person name="Westerberg I."/>
            <person name="Brannstrom I.O."/>
            <person name="Guillou S."/>
            <person name="Cros-Aarteil S."/>
            <person name="Calhoun S."/>
            <person name="Kuo A."/>
            <person name="Mondo S."/>
            <person name="Pangilinan J."/>
            <person name="Riley R."/>
            <person name="Labutti K."/>
            <person name="Andreopoulos B."/>
            <person name="Lipzen A."/>
            <person name="Chen C."/>
            <person name="Yanf M."/>
            <person name="Daum C."/>
            <person name="Ng V."/>
            <person name="Clum A."/>
            <person name="Steindorff A."/>
            <person name="Ohm R."/>
            <person name="Martin F."/>
            <person name="Silar P."/>
            <person name="Natvig D."/>
            <person name="Lalanne C."/>
            <person name="Gautier V."/>
            <person name="Ament-Velasquez S.L."/>
            <person name="Kruys A."/>
            <person name="Hutchinson M.I."/>
            <person name="Powell A.J."/>
            <person name="Barry K."/>
            <person name="Miller A.N."/>
            <person name="Grigoriev I.V."/>
            <person name="Debuchy R."/>
            <person name="Gladieux P."/>
            <person name="Thoren M.H."/>
            <person name="Johannesson H."/>
        </authorList>
    </citation>
    <scope>NUCLEOTIDE SEQUENCE</scope>
    <source>
        <strain evidence="1">CBS 958.72</strain>
    </source>
</reference>
<name>A0AAE0JXI9_9PEZI</name>
<evidence type="ECO:0000313" key="2">
    <source>
        <dbReference type="Proteomes" id="UP001287356"/>
    </source>
</evidence>
<sequence length="263" mass="28710">MPKRQEEFNNDVLRPICWYCRNLVWLQVLASWLIAEQLNVFQAVAILMPRPSPDSSQGCTMSTTTITAPIRYVAIMEWAECGSITSCGAPNPGKLGWEEARKVTLDPGQPKTPKTLQWTKTMTDTTTAKNRGEGGTQALCRHTVTTPYVGAGAKHTETAGTDVQNNGTAVERNEISVVEAVDRDTILVTEEHGEGEAEFAVQHVTFRADFVENGGLDESVDEHLKGLEQHGKDGAVAVTVLATCSYGEALFAIHSALILLRRN</sequence>
<proteinExistence type="predicted"/>
<protein>
    <submittedName>
        <fullName evidence="1">Uncharacterized protein</fullName>
    </submittedName>
</protein>
<evidence type="ECO:0000313" key="1">
    <source>
        <dbReference type="EMBL" id="KAK3365872.1"/>
    </source>
</evidence>
<gene>
    <name evidence="1" type="ORF">B0T24DRAFT_597627</name>
</gene>
<dbReference type="Proteomes" id="UP001287356">
    <property type="component" value="Unassembled WGS sequence"/>
</dbReference>
<reference evidence="1" key="1">
    <citation type="journal article" date="2023" name="Mol. Phylogenet. Evol.">
        <title>Genome-scale phylogeny and comparative genomics of the fungal order Sordariales.</title>
        <authorList>
            <person name="Hensen N."/>
            <person name="Bonometti L."/>
            <person name="Westerberg I."/>
            <person name="Brannstrom I.O."/>
            <person name="Guillou S."/>
            <person name="Cros-Aarteil S."/>
            <person name="Calhoun S."/>
            <person name="Haridas S."/>
            <person name="Kuo A."/>
            <person name="Mondo S."/>
            <person name="Pangilinan J."/>
            <person name="Riley R."/>
            <person name="LaButti K."/>
            <person name="Andreopoulos B."/>
            <person name="Lipzen A."/>
            <person name="Chen C."/>
            <person name="Yan M."/>
            <person name="Daum C."/>
            <person name="Ng V."/>
            <person name="Clum A."/>
            <person name="Steindorff A."/>
            <person name="Ohm R.A."/>
            <person name="Martin F."/>
            <person name="Silar P."/>
            <person name="Natvig D.O."/>
            <person name="Lalanne C."/>
            <person name="Gautier V."/>
            <person name="Ament-Velasquez S.L."/>
            <person name="Kruys A."/>
            <person name="Hutchinson M.I."/>
            <person name="Powell A.J."/>
            <person name="Barry K."/>
            <person name="Miller A.N."/>
            <person name="Grigoriev I.V."/>
            <person name="Debuchy R."/>
            <person name="Gladieux P."/>
            <person name="Hiltunen Thoren M."/>
            <person name="Johannesson H."/>
        </authorList>
    </citation>
    <scope>NUCLEOTIDE SEQUENCE</scope>
    <source>
        <strain evidence="1">CBS 958.72</strain>
    </source>
</reference>
<comment type="caution">
    <text evidence="1">The sequence shown here is derived from an EMBL/GenBank/DDBJ whole genome shotgun (WGS) entry which is preliminary data.</text>
</comment>
<keyword evidence="2" id="KW-1185">Reference proteome</keyword>
<dbReference type="AlphaFoldDB" id="A0AAE0JXI9"/>
<accession>A0AAE0JXI9</accession>
<organism evidence="1 2">
    <name type="scientific">Lasiosphaeria ovina</name>
    <dbReference type="NCBI Taxonomy" id="92902"/>
    <lineage>
        <taxon>Eukaryota</taxon>
        <taxon>Fungi</taxon>
        <taxon>Dikarya</taxon>
        <taxon>Ascomycota</taxon>
        <taxon>Pezizomycotina</taxon>
        <taxon>Sordariomycetes</taxon>
        <taxon>Sordariomycetidae</taxon>
        <taxon>Sordariales</taxon>
        <taxon>Lasiosphaeriaceae</taxon>
        <taxon>Lasiosphaeria</taxon>
    </lineage>
</organism>